<dbReference type="Pfam" id="PF14610">
    <property type="entry name" value="Psg1"/>
    <property type="match status" value="1"/>
</dbReference>
<proteinExistence type="predicted"/>
<dbReference type="InterPro" id="IPR028000">
    <property type="entry name" value="Pma1"/>
</dbReference>
<keyword evidence="2" id="KW-0812">Transmembrane</keyword>
<feature type="transmembrane region" description="Helical" evidence="2">
    <location>
        <begin position="313"/>
        <end position="335"/>
    </location>
</feature>
<evidence type="ECO:0000256" key="3">
    <source>
        <dbReference type="SAM" id="SignalP"/>
    </source>
</evidence>
<dbReference type="Proteomes" id="UP000000598">
    <property type="component" value="Chromosome F"/>
</dbReference>
<evidence type="ECO:0000256" key="2">
    <source>
        <dbReference type="SAM" id="Phobius"/>
    </source>
</evidence>
<dbReference type="eggNOG" id="ENOG502QVDR">
    <property type="taxonomic scope" value="Eukaryota"/>
</dbReference>
<evidence type="ECO:0000256" key="1">
    <source>
        <dbReference type="SAM" id="MobiDB-lite"/>
    </source>
</evidence>
<keyword evidence="3" id="KW-0732">Signal</keyword>
<keyword evidence="2" id="KW-1133">Transmembrane helix</keyword>
<feature type="region of interest" description="Disordered" evidence="1">
    <location>
        <begin position="84"/>
        <end position="104"/>
    </location>
</feature>
<protein>
    <submittedName>
        <fullName evidence="4">KLLA0F26356p</fullName>
    </submittedName>
</protein>
<evidence type="ECO:0000313" key="5">
    <source>
        <dbReference type="Proteomes" id="UP000000598"/>
    </source>
</evidence>
<accession>Q6CII5</accession>
<dbReference type="OMA" id="RCTPDRY"/>
<reference evidence="4 5" key="1">
    <citation type="journal article" date="2004" name="Nature">
        <title>Genome evolution in yeasts.</title>
        <authorList>
            <consortium name="Genolevures"/>
            <person name="Dujon B."/>
            <person name="Sherman D."/>
            <person name="Fischer G."/>
            <person name="Durrens P."/>
            <person name="Casaregola S."/>
            <person name="Lafontaine I."/>
            <person name="de Montigny J."/>
            <person name="Marck C."/>
            <person name="Neuveglise C."/>
            <person name="Talla E."/>
            <person name="Goffard N."/>
            <person name="Frangeul L."/>
            <person name="Aigle M."/>
            <person name="Anthouard V."/>
            <person name="Babour A."/>
            <person name="Barbe V."/>
            <person name="Barnay S."/>
            <person name="Blanchin S."/>
            <person name="Beckerich J.M."/>
            <person name="Beyne E."/>
            <person name="Bleykasten C."/>
            <person name="Boisrame A."/>
            <person name="Boyer J."/>
            <person name="Cattolico L."/>
            <person name="Confanioleri F."/>
            <person name="de Daruvar A."/>
            <person name="Despons L."/>
            <person name="Fabre E."/>
            <person name="Fairhead C."/>
            <person name="Ferry-Dumazet H."/>
            <person name="Groppi A."/>
            <person name="Hantraye F."/>
            <person name="Hennequin C."/>
            <person name="Jauniaux N."/>
            <person name="Joyet P."/>
            <person name="Kachouri R."/>
            <person name="Kerrest A."/>
            <person name="Koszul R."/>
            <person name="Lemaire M."/>
            <person name="Lesur I."/>
            <person name="Ma L."/>
            <person name="Muller H."/>
            <person name="Nicaud J.M."/>
            <person name="Nikolski M."/>
            <person name="Oztas S."/>
            <person name="Ozier-Kalogeropoulos O."/>
            <person name="Pellenz S."/>
            <person name="Potier S."/>
            <person name="Richard G.F."/>
            <person name="Straub M.L."/>
            <person name="Suleau A."/>
            <person name="Swennene D."/>
            <person name="Tekaia F."/>
            <person name="Wesolowski-Louvel M."/>
            <person name="Westhof E."/>
            <person name="Wirth B."/>
            <person name="Zeniou-Meyer M."/>
            <person name="Zivanovic I."/>
            <person name="Bolotin-Fukuhara M."/>
            <person name="Thierry A."/>
            <person name="Bouchier C."/>
            <person name="Caudron B."/>
            <person name="Scarpelli C."/>
            <person name="Gaillardin C."/>
            <person name="Weissenbach J."/>
            <person name="Wincker P."/>
            <person name="Souciet J.L."/>
        </authorList>
    </citation>
    <scope>NUCLEOTIDE SEQUENCE [LARGE SCALE GENOMIC DNA]</scope>
    <source>
        <strain evidence="5">ATCC 8585 / CBS 2359 / DSM 70799 / NBRC 1267 / NRRL Y-1140 / WM37</strain>
    </source>
</reference>
<dbReference type="AlphaFoldDB" id="Q6CII5"/>
<sequence>MILASWLVFSLLFLLESALGYRNVIQPKHTTTTSETPKPWMRTIYGTQPEIVTPTVIAGVTFGHPPKVTPDPLEAWVSLKKDGSPQTIKPQIKNGRTKNPSPDYGTYFKTASVTTYSEEQLIEMGIDPEGPHEEEVLADEDLTYLSLNPVIRCTPDRYFNKGLAKDETSAPFCTPKENADLKVDKTYFVSWFTRFFENDDGVKEDEVRVHLSYVQEKAHDKGYAKREMKATFFSSEWLKNLDGMYPLEVREEWLQGSYNKKVVVSVQPKSVPDDEFDPLEHGVVINIILGSKVFKTTKEQLALEDQGITDDTWYYVAMTIPTAVLFAVVFMYFFVQLNARYRDFSDVKRDALNQKRRVIGKFKDMKKYKNIKNHKYDELPLHKSSKQS</sequence>
<dbReference type="KEGG" id="kla:KLLA0_F26356g"/>
<organism evidence="4 5">
    <name type="scientific">Kluyveromyces lactis (strain ATCC 8585 / CBS 2359 / DSM 70799 / NBRC 1267 / NRRL Y-1140 / WM37)</name>
    <name type="common">Yeast</name>
    <name type="synonym">Candida sphaerica</name>
    <dbReference type="NCBI Taxonomy" id="284590"/>
    <lineage>
        <taxon>Eukaryota</taxon>
        <taxon>Fungi</taxon>
        <taxon>Dikarya</taxon>
        <taxon>Ascomycota</taxon>
        <taxon>Saccharomycotina</taxon>
        <taxon>Saccharomycetes</taxon>
        <taxon>Saccharomycetales</taxon>
        <taxon>Saccharomycetaceae</taxon>
        <taxon>Kluyveromyces</taxon>
    </lineage>
</organism>
<gene>
    <name evidence="4" type="ORF">KLLA0_F26356g</name>
</gene>
<keyword evidence="2" id="KW-0472">Membrane</keyword>
<dbReference type="EMBL" id="CR382126">
    <property type="protein sequence ID" value="CAG98962.1"/>
    <property type="molecule type" value="Genomic_DNA"/>
</dbReference>
<feature type="signal peptide" evidence="3">
    <location>
        <begin position="1"/>
        <end position="20"/>
    </location>
</feature>
<dbReference type="FunCoup" id="Q6CII5">
    <property type="interactions" value="151"/>
</dbReference>
<dbReference type="HOGENOM" id="CLU_041040_0_0_1"/>
<name>Q6CII5_KLULA</name>
<feature type="chain" id="PRO_5004272024" evidence="3">
    <location>
        <begin position="21"/>
        <end position="388"/>
    </location>
</feature>
<evidence type="ECO:0000313" key="4">
    <source>
        <dbReference type="EMBL" id="CAG98962.1"/>
    </source>
</evidence>
<keyword evidence="5" id="KW-1185">Reference proteome</keyword>
<dbReference type="InParanoid" id="Q6CII5"/>
<dbReference type="PaxDb" id="284590-Q6CII5"/>